<keyword evidence="2" id="KW-1185">Reference proteome</keyword>
<comment type="caution">
    <text evidence="1">The sequence shown here is derived from an EMBL/GenBank/DDBJ whole genome shotgun (WGS) entry which is preliminary data.</text>
</comment>
<sequence length="74" mass="8265">MALITVTTTELSVPCCGVGLGAIKVVVKLYRKKETIAFQMFDNIDEWYGDLIRPGAAKPLMYQEEYSMDSTNAQ</sequence>
<evidence type="ECO:0000313" key="1">
    <source>
        <dbReference type="EMBL" id="TNN50713.1"/>
    </source>
</evidence>
<dbReference type="AlphaFoldDB" id="A0A4Z2GCR9"/>
<evidence type="ECO:0000313" key="2">
    <source>
        <dbReference type="Proteomes" id="UP000314294"/>
    </source>
</evidence>
<name>A0A4Z2GCR9_9TELE</name>
<dbReference type="Proteomes" id="UP000314294">
    <property type="component" value="Unassembled WGS sequence"/>
</dbReference>
<reference evidence="1 2" key="1">
    <citation type="submission" date="2019-03" db="EMBL/GenBank/DDBJ databases">
        <title>First draft genome of Liparis tanakae, snailfish: a comprehensive survey of snailfish specific genes.</title>
        <authorList>
            <person name="Kim W."/>
            <person name="Song I."/>
            <person name="Jeong J.-H."/>
            <person name="Kim D."/>
            <person name="Kim S."/>
            <person name="Ryu S."/>
            <person name="Song J.Y."/>
            <person name="Lee S.K."/>
        </authorList>
    </citation>
    <scope>NUCLEOTIDE SEQUENCE [LARGE SCALE GENOMIC DNA]</scope>
    <source>
        <tissue evidence="1">Muscle</tissue>
    </source>
</reference>
<protein>
    <submittedName>
        <fullName evidence="1">Uncharacterized protein</fullName>
    </submittedName>
</protein>
<organism evidence="1 2">
    <name type="scientific">Liparis tanakae</name>
    <name type="common">Tanaka's snailfish</name>
    <dbReference type="NCBI Taxonomy" id="230148"/>
    <lineage>
        <taxon>Eukaryota</taxon>
        <taxon>Metazoa</taxon>
        <taxon>Chordata</taxon>
        <taxon>Craniata</taxon>
        <taxon>Vertebrata</taxon>
        <taxon>Euteleostomi</taxon>
        <taxon>Actinopterygii</taxon>
        <taxon>Neopterygii</taxon>
        <taxon>Teleostei</taxon>
        <taxon>Neoteleostei</taxon>
        <taxon>Acanthomorphata</taxon>
        <taxon>Eupercaria</taxon>
        <taxon>Perciformes</taxon>
        <taxon>Cottioidei</taxon>
        <taxon>Cottales</taxon>
        <taxon>Liparidae</taxon>
        <taxon>Liparis</taxon>
    </lineage>
</organism>
<accession>A0A4Z2GCR9</accession>
<proteinExistence type="predicted"/>
<dbReference type="EMBL" id="SRLO01000608">
    <property type="protein sequence ID" value="TNN50713.1"/>
    <property type="molecule type" value="Genomic_DNA"/>
</dbReference>
<gene>
    <name evidence="1" type="ORF">EYF80_039102</name>
</gene>